<keyword evidence="1" id="KW-0472">Membrane</keyword>
<name>A0A1X7UNH3_AMPQE</name>
<accession>A0A1X7UNH3</accession>
<keyword evidence="1" id="KW-1133">Transmembrane helix</keyword>
<dbReference type="AlphaFoldDB" id="A0A1X7UNH3"/>
<evidence type="ECO:0000313" key="2">
    <source>
        <dbReference type="EnsemblMetazoa" id="Aqu2.1.29196_001"/>
    </source>
</evidence>
<proteinExistence type="predicted"/>
<organism evidence="2">
    <name type="scientific">Amphimedon queenslandica</name>
    <name type="common">Sponge</name>
    <dbReference type="NCBI Taxonomy" id="400682"/>
    <lineage>
        <taxon>Eukaryota</taxon>
        <taxon>Metazoa</taxon>
        <taxon>Porifera</taxon>
        <taxon>Demospongiae</taxon>
        <taxon>Heteroscleromorpha</taxon>
        <taxon>Haplosclerida</taxon>
        <taxon>Niphatidae</taxon>
        <taxon>Amphimedon</taxon>
    </lineage>
</organism>
<dbReference type="InParanoid" id="A0A1X7UNH3"/>
<reference evidence="2" key="1">
    <citation type="submission" date="2017-05" db="UniProtKB">
        <authorList>
            <consortium name="EnsemblMetazoa"/>
        </authorList>
    </citation>
    <scope>IDENTIFICATION</scope>
</reference>
<feature type="transmembrane region" description="Helical" evidence="1">
    <location>
        <begin position="118"/>
        <end position="135"/>
    </location>
</feature>
<evidence type="ECO:0000256" key="1">
    <source>
        <dbReference type="SAM" id="Phobius"/>
    </source>
</evidence>
<protein>
    <submittedName>
        <fullName evidence="2">Uncharacterized protein</fullName>
    </submittedName>
</protein>
<dbReference type="EnsemblMetazoa" id="Aqu2.1.29196_001">
    <property type="protein sequence ID" value="Aqu2.1.29196_001"/>
    <property type="gene ID" value="Aqu2.1.29196"/>
</dbReference>
<sequence>YLIVLHWFLKTSDSIFWNFILLYKKDVVVFGFTENKPVFLFWLPQITVLRRALLNESNCITVIMNYVYGATSGWFSCQYVFVDSWELLTKKFSILGCFCGWDLGLFHSFVAIDFAMRASSFVTILTDFVLVLVLLTDKVMTRHYNAEEALDLVRYDDTNEVLCIGFDDELGFEDIDDSDD</sequence>
<keyword evidence="1" id="KW-0812">Transmembrane</keyword>